<dbReference type="PANTHER" id="PTHR42786:SF2">
    <property type="entry name" value="TRNA (CYTIDINE_URIDINE-2'-O-)-METHYLTRANSFERASE TRMJ"/>
    <property type="match status" value="1"/>
</dbReference>
<dbReference type="STRING" id="523846.Mfer_0229"/>
<dbReference type="GO" id="GO:0002128">
    <property type="term" value="P:tRNA nucleoside ribose methylation"/>
    <property type="evidence" value="ECO:0007669"/>
    <property type="project" value="TreeGrafter"/>
</dbReference>
<dbReference type="AlphaFoldDB" id="E3GXK0"/>
<dbReference type="CDD" id="cd18093">
    <property type="entry name" value="SpoU-like_TrmJ"/>
    <property type="match status" value="1"/>
</dbReference>
<dbReference type="InterPro" id="IPR029028">
    <property type="entry name" value="Alpha/beta_knot_MTases"/>
</dbReference>
<dbReference type="PIRSF" id="PIRSF004808">
    <property type="entry name" value="LasT"/>
    <property type="match status" value="1"/>
</dbReference>
<dbReference type="InterPro" id="IPR004384">
    <property type="entry name" value="RNA_MeTrfase_TrmJ/LasT"/>
</dbReference>
<dbReference type="GO" id="GO:0005829">
    <property type="term" value="C:cytosol"/>
    <property type="evidence" value="ECO:0007669"/>
    <property type="project" value="TreeGrafter"/>
</dbReference>
<evidence type="ECO:0000256" key="1">
    <source>
        <dbReference type="ARBA" id="ARBA00007228"/>
    </source>
</evidence>
<dbReference type="SUPFAM" id="SSF75217">
    <property type="entry name" value="alpha/beta knot"/>
    <property type="match status" value="1"/>
</dbReference>
<keyword evidence="4" id="KW-0949">S-adenosyl-L-methionine</keyword>
<evidence type="ECO:0000313" key="7">
    <source>
        <dbReference type="Proteomes" id="UP000002315"/>
    </source>
</evidence>
<feature type="domain" description="tRNA/rRNA methyltransferase SpoU type" evidence="5">
    <location>
        <begin position="5"/>
        <end position="153"/>
    </location>
</feature>
<accession>E3GXK0</accession>
<dbReference type="HOGENOM" id="CLU_056931_3_0_2"/>
<keyword evidence="2 6" id="KW-0489">Methyltransferase</keyword>
<dbReference type="InterPro" id="IPR001537">
    <property type="entry name" value="SpoU_MeTrfase"/>
</dbReference>
<dbReference type="GO" id="GO:0008173">
    <property type="term" value="F:RNA methyltransferase activity"/>
    <property type="evidence" value="ECO:0007669"/>
    <property type="project" value="InterPro"/>
</dbReference>
<protein>
    <submittedName>
        <fullName evidence="6">RNA methyltransferase, TrmH family, group 1</fullName>
    </submittedName>
</protein>
<evidence type="ECO:0000256" key="4">
    <source>
        <dbReference type="ARBA" id="ARBA00022691"/>
    </source>
</evidence>
<name>E3GXK0_METFV</name>
<dbReference type="EMBL" id="CP002278">
    <property type="protein sequence ID" value="ADP77032.1"/>
    <property type="molecule type" value="Genomic_DNA"/>
</dbReference>
<evidence type="ECO:0000259" key="5">
    <source>
        <dbReference type="Pfam" id="PF00588"/>
    </source>
</evidence>
<keyword evidence="7" id="KW-1185">Reference proteome</keyword>
<evidence type="ECO:0000313" key="6">
    <source>
        <dbReference type="EMBL" id="ADP77032.1"/>
    </source>
</evidence>
<dbReference type="OrthoDB" id="372184at2157"/>
<gene>
    <name evidence="6" type="ordered locus">Mfer_0229</name>
</gene>
<dbReference type="Proteomes" id="UP000002315">
    <property type="component" value="Chromosome"/>
</dbReference>
<evidence type="ECO:0000256" key="3">
    <source>
        <dbReference type="ARBA" id="ARBA00022679"/>
    </source>
</evidence>
<reference evidence="6 7" key="1">
    <citation type="journal article" date="2010" name="Stand. Genomic Sci.">
        <title>Complete genome sequence of Methanothermus fervidus type strain (V24S).</title>
        <authorList>
            <person name="Anderson I."/>
            <person name="Djao O.D."/>
            <person name="Misra M."/>
            <person name="Chertkov O."/>
            <person name="Nolan M."/>
            <person name="Lucas S."/>
            <person name="Lapidus A."/>
            <person name="Del Rio T.G."/>
            <person name="Tice H."/>
            <person name="Cheng J.F."/>
            <person name="Tapia R."/>
            <person name="Han C."/>
            <person name="Goodwin L."/>
            <person name="Pitluck S."/>
            <person name="Liolios K."/>
            <person name="Ivanova N."/>
            <person name="Mavromatis K."/>
            <person name="Mikhailova N."/>
            <person name="Pati A."/>
            <person name="Brambilla E."/>
            <person name="Chen A."/>
            <person name="Palaniappan K."/>
            <person name="Land M."/>
            <person name="Hauser L."/>
            <person name="Chang Y.J."/>
            <person name="Jeffries C.D."/>
            <person name="Sikorski J."/>
            <person name="Spring S."/>
            <person name="Rohde M."/>
            <person name="Eichinger K."/>
            <person name="Huber H."/>
            <person name="Wirth R."/>
            <person name="Goker M."/>
            <person name="Detter J.C."/>
            <person name="Woyke T."/>
            <person name="Bristow J."/>
            <person name="Eisen J.A."/>
            <person name="Markowitz V."/>
            <person name="Hugenholtz P."/>
            <person name="Klenk H.P."/>
            <person name="Kyrpides N.C."/>
        </authorList>
    </citation>
    <scope>NUCLEOTIDE SEQUENCE [LARGE SCALE GENOMIC DNA]</scope>
    <source>
        <strain evidence="7">ATCC 43054 / DSM 2088 / JCM 10308 / V24 S</strain>
    </source>
</reference>
<sequence length="231" mass="26520">MLENITVVFVEPKTAGNIGFMARAMKNFGLKKLILINPCKLSKEAYYHAVHAKDIIKNSKVYESLNKMLEKENINLLVGTSGVVAGDRNIERISVTPEYLAENIQKNTAILFGREDHGLYSHELRMCDLILTIPTSKEYPIMNVSHAAAVIFYELFKKMEDTCEIEKEIASYKEKELLKKEINEVVSKLDMPIHKKRNAIKVFKNIIGRSFLTKKEFHVLMGIFRSIKRNI</sequence>
<dbReference type="PANTHER" id="PTHR42786">
    <property type="entry name" value="TRNA/RRNA METHYLTRANSFERASE"/>
    <property type="match status" value="1"/>
</dbReference>
<dbReference type="InterPro" id="IPR029026">
    <property type="entry name" value="tRNA_m1G_MTases_N"/>
</dbReference>
<dbReference type="KEGG" id="mfv:Mfer_0229"/>
<evidence type="ECO:0000256" key="2">
    <source>
        <dbReference type="ARBA" id="ARBA00022603"/>
    </source>
</evidence>
<dbReference type="GO" id="GO:0003723">
    <property type="term" value="F:RNA binding"/>
    <property type="evidence" value="ECO:0007669"/>
    <property type="project" value="InterPro"/>
</dbReference>
<dbReference type="Gene3D" id="3.40.1280.10">
    <property type="match status" value="1"/>
</dbReference>
<dbReference type="NCBIfam" id="TIGR00050">
    <property type="entry name" value="rRNA_methyl_1"/>
    <property type="match status" value="1"/>
</dbReference>
<keyword evidence="3 6" id="KW-0808">Transferase</keyword>
<organism evidence="6 7">
    <name type="scientific">Methanothermus fervidus (strain ATCC 43054 / DSM 2088 / JCM 10308 / V24 S)</name>
    <dbReference type="NCBI Taxonomy" id="523846"/>
    <lineage>
        <taxon>Archaea</taxon>
        <taxon>Methanobacteriati</taxon>
        <taxon>Methanobacteriota</taxon>
        <taxon>Methanomada group</taxon>
        <taxon>Methanobacteria</taxon>
        <taxon>Methanobacteriales</taxon>
        <taxon>Methanothermaceae</taxon>
        <taxon>Methanothermus</taxon>
    </lineage>
</organism>
<comment type="similarity">
    <text evidence="1">Belongs to the class IV-like SAM-binding methyltransferase superfamily. RNA methyltransferase TrmH family.</text>
</comment>
<dbReference type="Pfam" id="PF00588">
    <property type="entry name" value="SpoU_methylase"/>
    <property type="match status" value="1"/>
</dbReference>
<proteinExistence type="inferred from homology"/>